<sequence>MTRCIKVYYKKSLKRKFQEKTIRKSLVNDIDTPCT</sequence>
<accession>A0A8S5V745</accession>
<dbReference type="EMBL" id="BK016210">
    <property type="protein sequence ID" value="DAG02526.1"/>
    <property type="molecule type" value="Genomic_DNA"/>
</dbReference>
<name>A0A8S5V745_9CAUD</name>
<evidence type="ECO:0000313" key="1">
    <source>
        <dbReference type="EMBL" id="DAG02526.1"/>
    </source>
</evidence>
<protein>
    <submittedName>
        <fullName evidence="1">Uncharacterized protein</fullName>
    </submittedName>
</protein>
<organism evidence="1">
    <name type="scientific">Siphoviridae sp. ctneY2</name>
    <dbReference type="NCBI Taxonomy" id="2825664"/>
    <lineage>
        <taxon>Viruses</taxon>
        <taxon>Duplodnaviria</taxon>
        <taxon>Heunggongvirae</taxon>
        <taxon>Uroviricota</taxon>
        <taxon>Caudoviricetes</taxon>
    </lineage>
</organism>
<reference evidence="1" key="1">
    <citation type="journal article" date="2021" name="Proc. Natl. Acad. Sci. U.S.A.">
        <title>A Catalog of Tens of Thousands of Viruses from Human Metagenomes Reveals Hidden Associations with Chronic Diseases.</title>
        <authorList>
            <person name="Tisza M.J."/>
            <person name="Buck C.B."/>
        </authorList>
    </citation>
    <scope>NUCLEOTIDE SEQUENCE</scope>
    <source>
        <strain evidence="1">CtneY2</strain>
    </source>
</reference>
<proteinExistence type="predicted"/>